<keyword evidence="6" id="KW-0963">Cytoplasm</keyword>
<evidence type="ECO:0000256" key="10">
    <source>
        <dbReference type="ARBA" id="ARBA00023316"/>
    </source>
</evidence>
<keyword evidence="9" id="KW-0862">Zinc</keyword>
<evidence type="ECO:0000256" key="7">
    <source>
        <dbReference type="ARBA" id="ARBA00022723"/>
    </source>
</evidence>
<feature type="domain" description="N-acetylmuramoyl-L-alanine amidase" evidence="13">
    <location>
        <begin position="27"/>
        <end position="175"/>
    </location>
</feature>
<evidence type="ECO:0000313" key="14">
    <source>
        <dbReference type="EMBL" id="MBK4733492.1"/>
    </source>
</evidence>
<keyword evidence="10" id="KW-0961">Cell wall biogenesis/degradation</keyword>
<dbReference type="GO" id="GO:0009253">
    <property type="term" value="P:peptidoglycan catabolic process"/>
    <property type="evidence" value="ECO:0007669"/>
    <property type="project" value="InterPro"/>
</dbReference>
<dbReference type="InterPro" id="IPR002502">
    <property type="entry name" value="Amidase_domain"/>
</dbReference>
<dbReference type="Pfam" id="PF01510">
    <property type="entry name" value="Amidase_2"/>
    <property type="match status" value="1"/>
</dbReference>
<dbReference type="InterPro" id="IPR051206">
    <property type="entry name" value="NAMLAA_amidase_2"/>
</dbReference>
<evidence type="ECO:0000256" key="8">
    <source>
        <dbReference type="ARBA" id="ARBA00022801"/>
    </source>
</evidence>
<evidence type="ECO:0000256" key="11">
    <source>
        <dbReference type="ARBA" id="ARBA00039257"/>
    </source>
</evidence>
<dbReference type="PANTHER" id="PTHR30417:SF4">
    <property type="entry name" value="1,6-ANHYDRO-N-ACETYLMURAMYL-L-ALANINE AMIDASE AMPD"/>
    <property type="match status" value="1"/>
</dbReference>
<keyword evidence="15" id="KW-1185">Reference proteome</keyword>
<comment type="similarity">
    <text evidence="4">Belongs to the N-acetylmuramoyl-L-alanine amidase 2 family.</text>
</comment>
<comment type="catalytic activity">
    <reaction evidence="1">
        <text>Hydrolyzes the link between N-acetylmuramoyl residues and L-amino acid residues in certain cell-wall glycopeptides.</text>
        <dbReference type="EC" id="3.5.1.28"/>
    </reaction>
</comment>
<name>A0A934SQ70_9BURK</name>
<dbReference type="GO" id="GO:0046872">
    <property type="term" value="F:metal ion binding"/>
    <property type="evidence" value="ECO:0007669"/>
    <property type="project" value="UniProtKB-KW"/>
</dbReference>
<accession>A0A934SQ70</accession>
<dbReference type="Proteomes" id="UP000622890">
    <property type="component" value="Unassembled WGS sequence"/>
</dbReference>
<dbReference type="Gene3D" id="3.40.80.10">
    <property type="entry name" value="Peptidoglycan recognition protein-like"/>
    <property type="match status" value="1"/>
</dbReference>
<dbReference type="NCBIfam" id="NF008758">
    <property type="entry name" value="PRK11789.1"/>
    <property type="match status" value="1"/>
</dbReference>
<reference evidence="14" key="1">
    <citation type="submission" date="2021-01" db="EMBL/GenBank/DDBJ databases">
        <title>Genome sequence of strain Noviherbaspirillum sp. DKR-6.</title>
        <authorList>
            <person name="Chaudhary D.K."/>
        </authorList>
    </citation>
    <scope>NUCLEOTIDE SEQUENCE</scope>
    <source>
        <strain evidence="14">DKR-6</strain>
    </source>
</reference>
<dbReference type="RefSeq" id="WP_200590246.1">
    <property type="nucleotide sequence ID" value="NZ_JAEPBG010000001.1"/>
</dbReference>
<proteinExistence type="inferred from homology"/>
<evidence type="ECO:0000256" key="6">
    <source>
        <dbReference type="ARBA" id="ARBA00022490"/>
    </source>
</evidence>
<evidence type="ECO:0000256" key="9">
    <source>
        <dbReference type="ARBA" id="ARBA00022833"/>
    </source>
</evidence>
<dbReference type="PANTHER" id="PTHR30417">
    <property type="entry name" value="N-ACETYLMURAMOYL-L-ALANINE AMIDASE AMID"/>
    <property type="match status" value="1"/>
</dbReference>
<dbReference type="AlphaFoldDB" id="A0A934SQ70"/>
<dbReference type="GO" id="GO:0008745">
    <property type="term" value="F:N-acetylmuramoyl-L-alanine amidase activity"/>
    <property type="evidence" value="ECO:0007669"/>
    <property type="project" value="UniProtKB-EC"/>
</dbReference>
<gene>
    <name evidence="14" type="primary">ampD</name>
    <name evidence="14" type="ORF">JJB74_02570</name>
</gene>
<dbReference type="EMBL" id="JAEPBG010000001">
    <property type="protein sequence ID" value="MBK4733492.1"/>
    <property type="molecule type" value="Genomic_DNA"/>
</dbReference>
<dbReference type="SUPFAM" id="SSF55846">
    <property type="entry name" value="N-acetylmuramoyl-L-alanine amidase-like"/>
    <property type="match status" value="1"/>
</dbReference>
<evidence type="ECO:0000256" key="3">
    <source>
        <dbReference type="ARBA" id="ARBA00004496"/>
    </source>
</evidence>
<keyword evidence="7" id="KW-0479">Metal-binding</keyword>
<evidence type="ECO:0000313" key="15">
    <source>
        <dbReference type="Proteomes" id="UP000622890"/>
    </source>
</evidence>
<sequence>MNPIETMAALLAPDDSGWCGDVRRLASPNCDARPQGMEIDLLVIHNISLPPGQFGGDEIAALFTNSLDHAAHPYFEGLRGLRVSAHFLIRRDGATLQFVPAGMRAWHAGLSRFGERERCNDFSIGIELEGTDEETFTAVQYARLAALTEALARRYPLRHVAGHQHIAPERKTDPGPYFDWPAYQAACRQLPAAAALQFPTAV</sequence>
<comment type="cofactor">
    <cofactor evidence="2">
        <name>Zn(2+)</name>
        <dbReference type="ChEBI" id="CHEBI:29105"/>
    </cofactor>
</comment>
<evidence type="ECO:0000256" key="2">
    <source>
        <dbReference type="ARBA" id="ARBA00001947"/>
    </source>
</evidence>
<dbReference type="EC" id="3.5.1.28" evidence="5"/>
<comment type="caution">
    <text evidence="14">The sequence shown here is derived from an EMBL/GenBank/DDBJ whole genome shotgun (WGS) entry which is preliminary data.</text>
</comment>
<evidence type="ECO:0000259" key="13">
    <source>
        <dbReference type="SMART" id="SM00644"/>
    </source>
</evidence>
<keyword evidence="8 14" id="KW-0378">Hydrolase</keyword>
<dbReference type="GO" id="GO:0071555">
    <property type="term" value="P:cell wall organization"/>
    <property type="evidence" value="ECO:0007669"/>
    <property type="project" value="UniProtKB-KW"/>
</dbReference>
<evidence type="ECO:0000256" key="1">
    <source>
        <dbReference type="ARBA" id="ARBA00001561"/>
    </source>
</evidence>
<dbReference type="InterPro" id="IPR036505">
    <property type="entry name" value="Amidase/PGRP_sf"/>
</dbReference>
<evidence type="ECO:0000256" key="5">
    <source>
        <dbReference type="ARBA" id="ARBA00011901"/>
    </source>
</evidence>
<evidence type="ECO:0000256" key="12">
    <source>
        <dbReference type="ARBA" id="ARBA00042615"/>
    </source>
</evidence>
<organism evidence="14 15">
    <name type="scientific">Noviherbaspirillum pedocola</name>
    <dbReference type="NCBI Taxonomy" id="2801341"/>
    <lineage>
        <taxon>Bacteria</taxon>
        <taxon>Pseudomonadati</taxon>
        <taxon>Pseudomonadota</taxon>
        <taxon>Betaproteobacteria</taxon>
        <taxon>Burkholderiales</taxon>
        <taxon>Oxalobacteraceae</taxon>
        <taxon>Noviherbaspirillum</taxon>
    </lineage>
</organism>
<comment type="subcellular location">
    <subcellularLocation>
        <location evidence="3">Cytoplasm</location>
    </subcellularLocation>
</comment>
<evidence type="ECO:0000256" key="4">
    <source>
        <dbReference type="ARBA" id="ARBA00007553"/>
    </source>
</evidence>
<dbReference type="GO" id="GO:0005737">
    <property type="term" value="C:cytoplasm"/>
    <property type="evidence" value="ECO:0007669"/>
    <property type="project" value="UniProtKB-SubCell"/>
</dbReference>
<dbReference type="SMART" id="SM00644">
    <property type="entry name" value="Ami_2"/>
    <property type="match status" value="1"/>
</dbReference>
<dbReference type="GO" id="GO:0009254">
    <property type="term" value="P:peptidoglycan turnover"/>
    <property type="evidence" value="ECO:0007669"/>
    <property type="project" value="TreeGrafter"/>
</dbReference>
<protein>
    <recommendedName>
        <fullName evidence="11">1,6-anhydro-N-acetylmuramyl-L-alanine amidase AmpD</fullName>
        <ecNumber evidence="5">3.5.1.28</ecNumber>
    </recommendedName>
    <alternativeName>
        <fullName evidence="12">N-acetylmuramoyl-L-alanine amidase</fullName>
    </alternativeName>
</protein>
<dbReference type="CDD" id="cd06583">
    <property type="entry name" value="PGRP"/>
    <property type="match status" value="1"/>
</dbReference>